<protein>
    <submittedName>
        <fullName evidence="14">HAMP domain-containing protein</fullName>
    </submittedName>
</protein>
<keyword evidence="4" id="KW-0145">Chemotaxis</keyword>
<keyword evidence="5" id="KW-0997">Cell inner membrane</keyword>
<dbReference type="CDD" id="cd06225">
    <property type="entry name" value="HAMP"/>
    <property type="match status" value="1"/>
</dbReference>
<evidence type="ECO:0000259" key="12">
    <source>
        <dbReference type="PROSITE" id="PS50111"/>
    </source>
</evidence>
<comment type="subcellular location">
    <subcellularLocation>
        <location evidence="1">Cell inner membrane</location>
        <topology evidence="1">Multi-pass membrane protein</topology>
    </subcellularLocation>
</comment>
<evidence type="ECO:0000256" key="10">
    <source>
        <dbReference type="ARBA" id="ARBA00029447"/>
    </source>
</evidence>
<name>A0ABX0PI73_9BURK</name>
<evidence type="ECO:0000256" key="7">
    <source>
        <dbReference type="ARBA" id="ARBA00022989"/>
    </source>
</evidence>
<evidence type="ECO:0000313" key="14">
    <source>
        <dbReference type="EMBL" id="NIA56877.1"/>
    </source>
</evidence>
<evidence type="ECO:0000256" key="8">
    <source>
        <dbReference type="ARBA" id="ARBA00023136"/>
    </source>
</evidence>
<comment type="similarity">
    <text evidence="10">Belongs to the methyl-accepting chemotaxis (MCP) protein family.</text>
</comment>
<feature type="domain" description="Methyl-accepting transducer" evidence="12">
    <location>
        <begin position="255"/>
        <end position="484"/>
    </location>
</feature>
<dbReference type="InterPro" id="IPR003660">
    <property type="entry name" value="HAMP_dom"/>
</dbReference>
<evidence type="ECO:0000256" key="11">
    <source>
        <dbReference type="PROSITE-ProRule" id="PRU00284"/>
    </source>
</evidence>
<dbReference type="InterPro" id="IPR003122">
    <property type="entry name" value="Tar_rcpt_lig-bd"/>
</dbReference>
<keyword evidence="3" id="KW-0488">Methylation</keyword>
<proteinExistence type="inferred from homology"/>
<dbReference type="PRINTS" id="PR00260">
    <property type="entry name" value="CHEMTRNSDUCR"/>
</dbReference>
<dbReference type="Pfam" id="PF00672">
    <property type="entry name" value="HAMP"/>
    <property type="match status" value="1"/>
</dbReference>
<organism evidence="14 15">
    <name type="scientific">Telluria antibiotica</name>
    <dbReference type="NCBI Taxonomy" id="2717319"/>
    <lineage>
        <taxon>Bacteria</taxon>
        <taxon>Pseudomonadati</taxon>
        <taxon>Pseudomonadota</taxon>
        <taxon>Betaproteobacteria</taxon>
        <taxon>Burkholderiales</taxon>
        <taxon>Oxalobacteraceae</taxon>
        <taxon>Telluria group</taxon>
        <taxon>Telluria</taxon>
    </lineage>
</organism>
<evidence type="ECO:0000256" key="5">
    <source>
        <dbReference type="ARBA" id="ARBA00022519"/>
    </source>
</evidence>
<evidence type="ECO:0000256" key="3">
    <source>
        <dbReference type="ARBA" id="ARBA00022481"/>
    </source>
</evidence>
<dbReference type="InterPro" id="IPR051310">
    <property type="entry name" value="MCP_chemotaxis"/>
</dbReference>
<reference evidence="14 15" key="1">
    <citation type="submission" date="2020-03" db="EMBL/GenBank/DDBJ databases">
        <title>Genome sequence of strain Massilia sp. TW-1.</title>
        <authorList>
            <person name="Chaudhary D.K."/>
        </authorList>
    </citation>
    <scope>NUCLEOTIDE SEQUENCE [LARGE SCALE GENOMIC DNA]</scope>
    <source>
        <strain evidence="14 15">TW-1</strain>
    </source>
</reference>
<dbReference type="SMART" id="SM00283">
    <property type="entry name" value="MA"/>
    <property type="match status" value="1"/>
</dbReference>
<dbReference type="CDD" id="cd11386">
    <property type="entry name" value="MCP_signal"/>
    <property type="match status" value="1"/>
</dbReference>
<keyword evidence="15" id="KW-1185">Reference proteome</keyword>
<dbReference type="InterPro" id="IPR004089">
    <property type="entry name" value="MCPsignal_dom"/>
</dbReference>
<keyword evidence="9 11" id="KW-0807">Transducer</keyword>
<evidence type="ECO:0000256" key="4">
    <source>
        <dbReference type="ARBA" id="ARBA00022500"/>
    </source>
</evidence>
<dbReference type="RefSeq" id="WP_166862937.1">
    <property type="nucleotide sequence ID" value="NZ_JAAQOM010000018.1"/>
</dbReference>
<dbReference type="SUPFAM" id="SSF58104">
    <property type="entry name" value="Methyl-accepting chemotaxis protein (MCP) signaling domain"/>
    <property type="match status" value="1"/>
</dbReference>
<dbReference type="SMART" id="SM00304">
    <property type="entry name" value="HAMP"/>
    <property type="match status" value="1"/>
</dbReference>
<dbReference type="PROSITE" id="PS50885">
    <property type="entry name" value="HAMP"/>
    <property type="match status" value="1"/>
</dbReference>
<keyword evidence="6" id="KW-0812">Transmembrane</keyword>
<sequence>MMRNLSIRTRLLCGLAILSVLSLVSSVGAIVSFNASKSSVETLYDQRLMAVALLDRVKVDLFSMQGAILNAGGTAPADAAILDGLAADLGRNWASYRGKPQSPGTRKLADAFDRSWTALAADLRMLSKPDAAVSIPALQQDMANAIAQAQRISMAQESDGGQSYRQALEDHAFSVRCALTVLAFSLATAVVVAVSLLRSISAPLRHVIDLTQAIAAGDLTRRIEPVSGDEIGQITAALARMQEGIRSMVADLRETTGMLLPMAEDMASGSRELAERNDAQVSALSATAASMEQLTTTVQQNADSARQVDGLVKNTAEVAARGGVVVGDVVATMASIGGASARIVDIIGVIDSIAFQTKLLALNAAVEAARAGEQGRGFAVVASEVRNLAHRSALAAKEIKALIGASTAQVRDGNRLAGEAGATIEDVVASVRRVTAMVGDIARASAEQSGGIDQVSRAIVDMDGVTQQNAALVQQGAASAVAMREQAQRLSAVVARIRLTPDVHALSGVVPATVHSGGKFRSERSADDLHLDLVGR</sequence>
<comment type="caution">
    <text evidence="14">The sequence shown here is derived from an EMBL/GenBank/DDBJ whole genome shotgun (WGS) entry which is preliminary data.</text>
</comment>
<gene>
    <name evidence="14" type="ORF">HAV22_24960</name>
</gene>
<keyword evidence="7" id="KW-1133">Transmembrane helix</keyword>
<dbReference type="PROSITE" id="PS50111">
    <property type="entry name" value="CHEMOTAXIS_TRANSDUC_2"/>
    <property type="match status" value="1"/>
</dbReference>
<evidence type="ECO:0000313" key="15">
    <source>
        <dbReference type="Proteomes" id="UP000716322"/>
    </source>
</evidence>
<evidence type="ECO:0000256" key="9">
    <source>
        <dbReference type="ARBA" id="ARBA00023224"/>
    </source>
</evidence>
<keyword evidence="8" id="KW-0472">Membrane</keyword>
<dbReference type="InterPro" id="IPR004090">
    <property type="entry name" value="Chemotax_Me-accpt_rcpt"/>
</dbReference>
<dbReference type="Pfam" id="PF02203">
    <property type="entry name" value="TarH"/>
    <property type="match status" value="1"/>
</dbReference>
<evidence type="ECO:0000256" key="2">
    <source>
        <dbReference type="ARBA" id="ARBA00022475"/>
    </source>
</evidence>
<dbReference type="Gene3D" id="1.10.287.950">
    <property type="entry name" value="Methyl-accepting chemotaxis protein"/>
    <property type="match status" value="1"/>
</dbReference>
<feature type="domain" description="HAMP" evidence="13">
    <location>
        <begin position="198"/>
        <end position="250"/>
    </location>
</feature>
<evidence type="ECO:0000256" key="6">
    <source>
        <dbReference type="ARBA" id="ARBA00022692"/>
    </source>
</evidence>
<evidence type="ECO:0000259" key="13">
    <source>
        <dbReference type="PROSITE" id="PS50885"/>
    </source>
</evidence>
<dbReference type="Proteomes" id="UP000716322">
    <property type="component" value="Unassembled WGS sequence"/>
</dbReference>
<dbReference type="Pfam" id="PF00015">
    <property type="entry name" value="MCPsignal"/>
    <property type="match status" value="1"/>
</dbReference>
<dbReference type="PANTHER" id="PTHR43531">
    <property type="entry name" value="PROTEIN ICFG"/>
    <property type="match status" value="1"/>
</dbReference>
<evidence type="ECO:0000256" key="1">
    <source>
        <dbReference type="ARBA" id="ARBA00004429"/>
    </source>
</evidence>
<keyword evidence="2" id="KW-1003">Cell membrane</keyword>
<accession>A0ABX0PI73</accession>
<dbReference type="EMBL" id="JAAQOM010000018">
    <property type="protein sequence ID" value="NIA56877.1"/>
    <property type="molecule type" value="Genomic_DNA"/>
</dbReference>
<dbReference type="PANTHER" id="PTHR43531:SF14">
    <property type="entry name" value="METHYL-ACCEPTING CHEMOTAXIS PROTEIN I-RELATED"/>
    <property type="match status" value="1"/>
</dbReference>